<dbReference type="PANTHER" id="PTHR22942">
    <property type="entry name" value="RECA/RAD51/RADA DNA STRAND-PAIRING FAMILY MEMBER"/>
    <property type="match status" value="1"/>
</dbReference>
<dbReference type="PROSITE" id="PS50162">
    <property type="entry name" value="RECA_2"/>
    <property type="match status" value="1"/>
</dbReference>
<gene>
    <name evidence="4" type="ORF">B1B_04442</name>
</gene>
<organism evidence="4">
    <name type="scientific">mine drainage metagenome</name>
    <dbReference type="NCBI Taxonomy" id="410659"/>
    <lineage>
        <taxon>unclassified sequences</taxon>
        <taxon>metagenomes</taxon>
        <taxon>ecological metagenomes</taxon>
    </lineage>
</organism>
<feature type="domain" description="RecA family profile 1" evidence="3">
    <location>
        <begin position="2"/>
        <end position="164"/>
    </location>
</feature>
<accession>T1BNQ5</accession>
<name>T1BNQ5_9ZZZZ</name>
<evidence type="ECO:0000256" key="2">
    <source>
        <dbReference type="ARBA" id="ARBA00022840"/>
    </source>
</evidence>
<dbReference type="InterPro" id="IPR020588">
    <property type="entry name" value="RecA_ATP-bd"/>
</dbReference>
<proteinExistence type="predicted"/>
<dbReference type="GO" id="GO:0003677">
    <property type="term" value="F:DNA binding"/>
    <property type="evidence" value="ECO:0007669"/>
    <property type="project" value="InterPro"/>
</dbReference>
<evidence type="ECO:0000256" key="1">
    <source>
        <dbReference type="ARBA" id="ARBA00022741"/>
    </source>
</evidence>
<comment type="caution">
    <text evidence="4">The sequence shown here is derived from an EMBL/GenBank/DDBJ whole genome shotgun (WGS) entry which is preliminary data.</text>
</comment>
<dbReference type="SUPFAM" id="SSF52540">
    <property type="entry name" value="P-loop containing nucleoside triphosphate hydrolases"/>
    <property type="match status" value="1"/>
</dbReference>
<dbReference type="PANTHER" id="PTHR22942:SF47">
    <property type="entry name" value="DNA REPAIR AND RECOMBINATION PROTEIN RADB"/>
    <property type="match status" value="1"/>
</dbReference>
<dbReference type="EMBL" id="AUZY01002779">
    <property type="protein sequence ID" value="EQD71467.1"/>
    <property type="molecule type" value="Genomic_DNA"/>
</dbReference>
<dbReference type="GO" id="GO:0140664">
    <property type="term" value="F:ATP-dependent DNA damage sensor activity"/>
    <property type="evidence" value="ECO:0007669"/>
    <property type="project" value="InterPro"/>
</dbReference>
<dbReference type="GO" id="GO:0006281">
    <property type="term" value="P:DNA repair"/>
    <property type="evidence" value="ECO:0007669"/>
    <property type="project" value="InterPro"/>
</dbReference>
<sequence length="167" mass="17935">MVPTVLPLGVASLDRLLGGGLETDCVTELYGEGGSGKTILCLQATLRAMTDGAWVVYVDAEGVSPNRLAQVSGDRWPGVLEHLLLSTPRSLDEHTRAVRAATALARGDHRKVGLVVVDSVTYFYRLSLSGENEEAARQSLAQEVADLVSLALRKGIPVLVTNQVWRN</sequence>
<keyword evidence="1" id="KW-0547">Nucleotide-binding</keyword>
<evidence type="ECO:0000313" key="4">
    <source>
        <dbReference type="EMBL" id="EQD71467.1"/>
    </source>
</evidence>
<dbReference type="GO" id="GO:0005524">
    <property type="term" value="F:ATP binding"/>
    <property type="evidence" value="ECO:0007669"/>
    <property type="project" value="UniProtKB-KW"/>
</dbReference>
<protein>
    <submittedName>
        <fullName evidence="4">DNA repair and recombination protein RadB</fullName>
    </submittedName>
</protein>
<reference evidence="4" key="2">
    <citation type="journal article" date="2014" name="ISME J.">
        <title>Microbial stratification in low pH oxic and suboxic macroscopic growths along an acid mine drainage.</title>
        <authorList>
            <person name="Mendez-Garcia C."/>
            <person name="Mesa V."/>
            <person name="Sprenger R.R."/>
            <person name="Richter M."/>
            <person name="Diez M.S."/>
            <person name="Solano J."/>
            <person name="Bargiela R."/>
            <person name="Golyshina O.V."/>
            <person name="Manteca A."/>
            <person name="Ramos J.L."/>
            <person name="Gallego J.R."/>
            <person name="Llorente I."/>
            <person name="Martins Dos Santos V.A."/>
            <person name="Jensen O.N."/>
            <person name="Pelaez A.I."/>
            <person name="Sanchez J."/>
            <person name="Ferrer M."/>
        </authorList>
    </citation>
    <scope>NUCLEOTIDE SEQUENCE</scope>
</reference>
<keyword evidence="2" id="KW-0067">ATP-binding</keyword>
<feature type="non-terminal residue" evidence="4">
    <location>
        <position position="167"/>
    </location>
</feature>
<evidence type="ECO:0000259" key="3">
    <source>
        <dbReference type="PROSITE" id="PS50162"/>
    </source>
</evidence>
<dbReference type="AlphaFoldDB" id="T1BNQ5"/>
<dbReference type="InterPro" id="IPR027417">
    <property type="entry name" value="P-loop_NTPase"/>
</dbReference>
<reference evidence="4" key="1">
    <citation type="submission" date="2013-08" db="EMBL/GenBank/DDBJ databases">
        <authorList>
            <person name="Mendez C."/>
            <person name="Richter M."/>
            <person name="Ferrer M."/>
            <person name="Sanchez J."/>
        </authorList>
    </citation>
    <scope>NUCLEOTIDE SEQUENCE</scope>
</reference>
<dbReference type="Gene3D" id="3.40.50.300">
    <property type="entry name" value="P-loop containing nucleotide triphosphate hydrolases"/>
    <property type="match status" value="1"/>
</dbReference>
<dbReference type="InterPro" id="IPR013632">
    <property type="entry name" value="Rad51_C"/>
</dbReference>
<dbReference type="Pfam" id="PF08423">
    <property type="entry name" value="Rad51"/>
    <property type="match status" value="1"/>
</dbReference>